<comment type="similarity">
    <text evidence="2">Belongs to the CPA3 antiporters (TC 2.A.63) subunit C family.</text>
</comment>
<evidence type="ECO:0000256" key="4">
    <source>
        <dbReference type="ARBA" id="ARBA00022692"/>
    </source>
</evidence>
<organism evidence="8 9">
    <name type="scientific">Thermus thermamylovorans</name>
    <dbReference type="NCBI Taxonomy" id="2509362"/>
    <lineage>
        <taxon>Bacteria</taxon>
        <taxon>Thermotogati</taxon>
        <taxon>Deinococcota</taxon>
        <taxon>Deinococci</taxon>
        <taxon>Thermales</taxon>
        <taxon>Thermaceae</taxon>
        <taxon>Thermus</taxon>
    </lineage>
</organism>
<dbReference type="Proteomes" id="UP000292858">
    <property type="component" value="Unassembled WGS sequence"/>
</dbReference>
<evidence type="ECO:0000256" key="1">
    <source>
        <dbReference type="ARBA" id="ARBA00004651"/>
    </source>
</evidence>
<proteinExistence type="inferred from homology"/>
<dbReference type="PANTHER" id="PTHR34583">
    <property type="entry name" value="ANTIPORTER SUBUNIT MNHC2-RELATED"/>
    <property type="match status" value="1"/>
</dbReference>
<evidence type="ECO:0000313" key="8">
    <source>
        <dbReference type="EMBL" id="TBH20135.1"/>
    </source>
</evidence>
<reference evidence="8 9" key="1">
    <citation type="submission" date="2019-02" db="EMBL/GenBank/DDBJ databases">
        <title>Thermus sp. a novel from hot spring.</title>
        <authorList>
            <person name="Zhao Z."/>
        </authorList>
    </citation>
    <scope>NUCLEOTIDE SEQUENCE [LARGE SCALE GENOMIC DNA]</scope>
    <source>
        <strain evidence="8 9">CFH 72773T</strain>
    </source>
</reference>
<dbReference type="EMBL" id="SIJL01000008">
    <property type="protein sequence ID" value="TBH20135.1"/>
    <property type="molecule type" value="Genomic_DNA"/>
</dbReference>
<feature type="transmembrane region" description="Helical" evidence="7">
    <location>
        <begin position="76"/>
        <end position="96"/>
    </location>
</feature>
<keyword evidence="4 7" id="KW-0812">Transmembrane</keyword>
<dbReference type="Gene3D" id="1.10.287.3510">
    <property type="match status" value="1"/>
</dbReference>
<keyword evidence="5 7" id="KW-1133">Transmembrane helix</keyword>
<dbReference type="OrthoDB" id="9799219at2"/>
<gene>
    <name evidence="8" type="ORF">ETP66_07165</name>
</gene>
<accession>A0A4Q9B5R0</accession>
<dbReference type="PANTHER" id="PTHR34583:SF2">
    <property type="entry name" value="ANTIPORTER SUBUNIT MNHC2-RELATED"/>
    <property type="match status" value="1"/>
</dbReference>
<dbReference type="InterPro" id="IPR050601">
    <property type="entry name" value="CPA3_antiporter_subunitC"/>
</dbReference>
<comment type="caution">
    <text evidence="8">The sequence shown here is derived from an EMBL/GenBank/DDBJ whole genome shotgun (WGS) entry which is preliminary data.</text>
</comment>
<name>A0A4Q9B5R0_9DEIN</name>
<evidence type="ECO:0000313" key="9">
    <source>
        <dbReference type="Proteomes" id="UP000292858"/>
    </source>
</evidence>
<evidence type="ECO:0000256" key="5">
    <source>
        <dbReference type="ARBA" id="ARBA00022989"/>
    </source>
</evidence>
<evidence type="ECO:0000256" key="2">
    <source>
        <dbReference type="ARBA" id="ARBA00010388"/>
    </source>
</evidence>
<dbReference type="InterPro" id="IPR039428">
    <property type="entry name" value="NUOK/Mnh_C1-like"/>
</dbReference>
<dbReference type="GO" id="GO:0005886">
    <property type="term" value="C:plasma membrane"/>
    <property type="evidence" value="ECO:0007669"/>
    <property type="project" value="UniProtKB-SubCell"/>
</dbReference>
<keyword evidence="6 7" id="KW-0472">Membrane</keyword>
<evidence type="ECO:0000256" key="6">
    <source>
        <dbReference type="ARBA" id="ARBA00023136"/>
    </source>
</evidence>
<dbReference type="RefSeq" id="WP_130841959.1">
    <property type="nucleotide sequence ID" value="NZ_SIJL01000008.1"/>
</dbReference>
<dbReference type="Pfam" id="PF00420">
    <property type="entry name" value="Oxidored_q2"/>
    <property type="match status" value="1"/>
</dbReference>
<comment type="subcellular location">
    <subcellularLocation>
        <location evidence="1">Cell membrane</location>
        <topology evidence="1">Multi-pass membrane protein</topology>
    </subcellularLocation>
</comment>
<sequence>MTVLLALLVGLLVGVGVYLMLQGSLARFLLGLALLSNAANLVVFLSPGLVRGGSPVIPAGILVLEPPYADPLPQAMILTAIVIGLGVLAFAVVLAYRVHQVLGTDDLDELRGTDR</sequence>
<protein>
    <submittedName>
        <fullName evidence="8">Cation:proton antiporter</fullName>
    </submittedName>
</protein>
<keyword evidence="9" id="KW-1185">Reference proteome</keyword>
<evidence type="ECO:0000256" key="3">
    <source>
        <dbReference type="ARBA" id="ARBA00022475"/>
    </source>
</evidence>
<evidence type="ECO:0000256" key="7">
    <source>
        <dbReference type="SAM" id="Phobius"/>
    </source>
</evidence>
<keyword evidence="3" id="KW-1003">Cell membrane</keyword>
<dbReference type="AlphaFoldDB" id="A0A4Q9B5R0"/>